<evidence type="ECO:0000313" key="2">
    <source>
        <dbReference type="Proteomes" id="UP001387110"/>
    </source>
</evidence>
<name>A0ABU8EI50_9BACL</name>
<dbReference type="RefSeq" id="WP_336449220.1">
    <property type="nucleotide sequence ID" value="NZ_JBAWKY010000002.1"/>
</dbReference>
<comment type="caution">
    <text evidence="1">The sequence shown here is derived from an EMBL/GenBank/DDBJ whole genome shotgun (WGS) entry which is preliminary data.</text>
</comment>
<proteinExistence type="predicted"/>
<gene>
    <name evidence="1" type="ORF">SZL87_09310</name>
</gene>
<dbReference type="Proteomes" id="UP001387110">
    <property type="component" value="Unassembled WGS sequence"/>
</dbReference>
<keyword evidence="2" id="KW-1185">Reference proteome</keyword>
<dbReference type="SUPFAM" id="SSF52540">
    <property type="entry name" value="P-loop containing nucleoside triphosphate hydrolases"/>
    <property type="match status" value="1"/>
</dbReference>
<dbReference type="Gene3D" id="3.40.50.300">
    <property type="entry name" value="P-loop containing nucleotide triphosphate hydrolases"/>
    <property type="match status" value="1"/>
</dbReference>
<dbReference type="EMBL" id="JBAWKY010000002">
    <property type="protein sequence ID" value="MEI4462619.1"/>
    <property type="molecule type" value="Genomic_DNA"/>
</dbReference>
<sequence length="179" mass="20598">MEEKKMIIWINGTFGVGKTTAAKGLQKRWSESYIFDPEETGYFLRAQLPENKDDFQDEPLWRTFNRQLLEQLDTEKARIIVPMTLTNPAYFQEIIGTLRANGHDVRHITLMAKETTVKRRLISRFEHPNSWGGQQAEQRLRQLTDPLFSRQIETDDLTKGQVIDAIALVTGIGLSPARP</sequence>
<protein>
    <submittedName>
        <fullName evidence="1">AAA family ATPase</fullName>
    </submittedName>
</protein>
<accession>A0ABU8EI50</accession>
<reference evidence="1 2" key="1">
    <citation type="submission" date="2023-12" db="EMBL/GenBank/DDBJ databases">
        <authorList>
            <person name="Easwaran N."/>
            <person name="Lazarus H.P.S."/>
        </authorList>
    </citation>
    <scope>NUCLEOTIDE SEQUENCE [LARGE SCALE GENOMIC DNA]</scope>
    <source>
        <strain evidence="1 2">VIT-2023</strain>
    </source>
</reference>
<dbReference type="InterPro" id="IPR027417">
    <property type="entry name" value="P-loop_NTPase"/>
</dbReference>
<dbReference type="Pfam" id="PF13671">
    <property type="entry name" value="AAA_33"/>
    <property type="match status" value="1"/>
</dbReference>
<evidence type="ECO:0000313" key="1">
    <source>
        <dbReference type="EMBL" id="MEI4462619.1"/>
    </source>
</evidence>
<organism evidence="1 2">
    <name type="scientific">Exiguobacterium indicum</name>
    <dbReference type="NCBI Taxonomy" id="296995"/>
    <lineage>
        <taxon>Bacteria</taxon>
        <taxon>Bacillati</taxon>
        <taxon>Bacillota</taxon>
        <taxon>Bacilli</taxon>
        <taxon>Bacillales</taxon>
        <taxon>Bacillales Family XII. Incertae Sedis</taxon>
        <taxon>Exiguobacterium</taxon>
    </lineage>
</organism>